<evidence type="ECO:0000256" key="1">
    <source>
        <dbReference type="SAM" id="Phobius"/>
    </source>
</evidence>
<name>A0A2S1GMB7_9CAUD</name>
<dbReference type="RefSeq" id="YP_010095001.1">
    <property type="nucleotide sequence ID" value="NC_055743.1"/>
</dbReference>
<keyword evidence="1" id="KW-1133">Transmembrane helix</keyword>
<sequence length="44" mass="5007">MKTFYLILGFILGWAYTTSLVPGFILCLFAIAITISWLCAKYEN</sequence>
<evidence type="ECO:0000313" key="2">
    <source>
        <dbReference type="EMBL" id="AWD90493.1"/>
    </source>
</evidence>
<dbReference type="KEGG" id="vg:65112635"/>
<keyword evidence="1" id="KW-0812">Transmembrane</keyword>
<dbReference type="Proteomes" id="UP000246316">
    <property type="component" value="Segment"/>
</dbReference>
<evidence type="ECO:0000313" key="3">
    <source>
        <dbReference type="Proteomes" id="UP000246316"/>
    </source>
</evidence>
<dbReference type="EMBL" id="MH059636">
    <property type="protein sequence ID" value="AWD90493.1"/>
    <property type="molecule type" value="Genomic_DNA"/>
</dbReference>
<keyword evidence="3" id="KW-1185">Reference proteome</keyword>
<accession>A0A2S1GMB7</accession>
<keyword evidence="1" id="KW-0472">Membrane</keyword>
<protein>
    <submittedName>
        <fullName evidence="2">Uncharacterized protein</fullName>
    </submittedName>
</protein>
<feature type="transmembrane region" description="Helical" evidence="1">
    <location>
        <begin position="20"/>
        <end position="40"/>
    </location>
</feature>
<organism evidence="2 3">
    <name type="scientific">Erwinia phage Cronus</name>
    <dbReference type="NCBI Taxonomy" id="2163633"/>
    <lineage>
        <taxon>Viruses</taxon>
        <taxon>Duplodnaviria</taxon>
        <taxon>Heunggongvirae</taxon>
        <taxon>Uroviricota</taxon>
        <taxon>Caudoviricetes</taxon>
        <taxon>Pantevenvirales</taxon>
        <taxon>Straboviridae</taxon>
        <taxon>Tevenvirinae</taxon>
        <taxon>Risoevirus</taxon>
        <taxon>Risoevirus cronus</taxon>
        <taxon>Roskildevirus cronus</taxon>
    </lineage>
</organism>
<reference evidence="2" key="1">
    <citation type="submission" date="2018-03" db="EMBL/GenBank/DDBJ databases">
        <title>Phage therapy in agriculture - a green tech approach to combat plant pathogenic bacteria.</title>
        <authorList>
            <person name="Carstens A.B."/>
            <person name="Djurhuus A.M."/>
            <person name="Hansen L.H."/>
        </authorList>
    </citation>
    <scope>NUCLEOTIDE SEQUENCE [LARGE SCALE GENOMIC DNA]</scope>
</reference>
<proteinExistence type="predicted"/>
<dbReference type="GeneID" id="65112635"/>